<evidence type="ECO:0000256" key="1">
    <source>
        <dbReference type="ARBA" id="ARBA00022737"/>
    </source>
</evidence>
<accession>Q54V69</accession>
<dbReference type="SMART" id="SM00698">
    <property type="entry name" value="MORN"/>
    <property type="match status" value="2"/>
</dbReference>
<dbReference type="Gene3D" id="3.40.50.300">
    <property type="entry name" value="P-loop containing nucleotide triphosphate hydrolases"/>
    <property type="match status" value="1"/>
</dbReference>
<dbReference type="SUPFAM" id="SSF52540">
    <property type="entry name" value="P-loop containing nucleoside triphosphate hydrolases"/>
    <property type="match status" value="1"/>
</dbReference>
<gene>
    <name evidence="3" type="ORF">DDB_G0280583</name>
</gene>
<name>Q54V69_DICDI</name>
<dbReference type="InterPro" id="IPR003409">
    <property type="entry name" value="MORN"/>
</dbReference>
<organism evidence="3 4">
    <name type="scientific">Dictyostelium discoideum</name>
    <name type="common">Social amoeba</name>
    <dbReference type="NCBI Taxonomy" id="44689"/>
    <lineage>
        <taxon>Eukaryota</taxon>
        <taxon>Amoebozoa</taxon>
        <taxon>Evosea</taxon>
        <taxon>Eumycetozoa</taxon>
        <taxon>Dictyostelia</taxon>
        <taxon>Dictyosteliales</taxon>
        <taxon>Dictyosteliaceae</taxon>
        <taxon>Dictyostelium</taxon>
    </lineage>
</organism>
<protein>
    <recommendedName>
        <fullName evidence="5">G domain-containing protein</fullName>
    </recommendedName>
</protein>
<keyword evidence="2" id="KW-0175">Coiled coil</keyword>
<dbReference type="InterPro" id="IPR027417">
    <property type="entry name" value="P-loop_NTPase"/>
</dbReference>
<dbReference type="VEuPathDB" id="AmoebaDB:DDB_G0280583"/>
<reference evidence="3 4" key="1">
    <citation type="journal article" date="2005" name="Nature">
        <title>The genome of the social amoeba Dictyostelium discoideum.</title>
        <authorList>
            <consortium name="The Dictyostelium discoideum Sequencing Consortium"/>
            <person name="Eichinger L."/>
            <person name="Pachebat J.A."/>
            <person name="Glockner G."/>
            <person name="Rajandream M.A."/>
            <person name="Sucgang R."/>
            <person name="Berriman M."/>
            <person name="Song J."/>
            <person name="Olsen R."/>
            <person name="Szafranski K."/>
            <person name="Xu Q."/>
            <person name="Tunggal B."/>
            <person name="Kummerfeld S."/>
            <person name="Madera M."/>
            <person name="Konfortov B.A."/>
            <person name="Rivero F."/>
            <person name="Bankier A.T."/>
            <person name="Lehmann R."/>
            <person name="Hamlin N."/>
            <person name="Davies R."/>
            <person name="Gaudet P."/>
            <person name="Fey P."/>
            <person name="Pilcher K."/>
            <person name="Chen G."/>
            <person name="Saunders D."/>
            <person name="Sodergren E."/>
            <person name="Davis P."/>
            <person name="Kerhornou A."/>
            <person name="Nie X."/>
            <person name="Hall N."/>
            <person name="Anjard C."/>
            <person name="Hemphill L."/>
            <person name="Bason N."/>
            <person name="Farbrother P."/>
            <person name="Desany B."/>
            <person name="Just E."/>
            <person name="Morio T."/>
            <person name="Rost R."/>
            <person name="Churcher C."/>
            <person name="Cooper J."/>
            <person name="Haydock S."/>
            <person name="van Driessche N."/>
            <person name="Cronin A."/>
            <person name="Goodhead I."/>
            <person name="Muzny D."/>
            <person name="Mourier T."/>
            <person name="Pain A."/>
            <person name="Lu M."/>
            <person name="Harper D."/>
            <person name="Lindsay R."/>
            <person name="Hauser H."/>
            <person name="James K."/>
            <person name="Quiles M."/>
            <person name="Madan Babu M."/>
            <person name="Saito T."/>
            <person name="Buchrieser C."/>
            <person name="Wardroper A."/>
            <person name="Felder M."/>
            <person name="Thangavelu M."/>
            <person name="Johnson D."/>
            <person name="Knights A."/>
            <person name="Loulseged H."/>
            <person name="Mungall K."/>
            <person name="Oliver K."/>
            <person name="Price C."/>
            <person name="Quail M.A."/>
            <person name="Urushihara H."/>
            <person name="Hernandez J."/>
            <person name="Rabbinowitsch E."/>
            <person name="Steffen D."/>
            <person name="Sanders M."/>
            <person name="Ma J."/>
            <person name="Kohara Y."/>
            <person name="Sharp S."/>
            <person name="Simmonds M."/>
            <person name="Spiegler S."/>
            <person name="Tivey A."/>
            <person name="Sugano S."/>
            <person name="White B."/>
            <person name="Walker D."/>
            <person name="Woodward J."/>
            <person name="Winckler T."/>
            <person name="Tanaka Y."/>
            <person name="Shaulsky G."/>
            <person name="Schleicher M."/>
            <person name="Weinstock G."/>
            <person name="Rosenthal A."/>
            <person name="Cox E.C."/>
            <person name="Chisholm R.L."/>
            <person name="Gibbs R."/>
            <person name="Loomis W.F."/>
            <person name="Platzer M."/>
            <person name="Kay R.R."/>
            <person name="Williams J."/>
            <person name="Dear P.H."/>
            <person name="Noegel A.A."/>
            <person name="Barrell B."/>
            <person name="Kuspa A."/>
        </authorList>
    </citation>
    <scope>NUCLEOTIDE SEQUENCE [LARGE SCALE GENOMIC DNA]</scope>
    <source>
        <strain evidence="3 4">AX4</strain>
    </source>
</reference>
<proteinExistence type="predicted"/>
<keyword evidence="1" id="KW-0677">Repeat</keyword>
<dbReference type="eggNOG" id="ENOG502SZ1G">
    <property type="taxonomic scope" value="Eukaryota"/>
</dbReference>
<evidence type="ECO:0000313" key="4">
    <source>
        <dbReference type="Proteomes" id="UP000002195"/>
    </source>
</evidence>
<evidence type="ECO:0000313" key="3">
    <source>
        <dbReference type="EMBL" id="EAL67093.1"/>
    </source>
</evidence>
<dbReference type="EMBL" id="AAFI02000037">
    <property type="protein sequence ID" value="EAL67093.1"/>
    <property type="molecule type" value="Genomic_DNA"/>
</dbReference>
<dbReference type="AlphaFoldDB" id="Q54V69"/>
<feature type="coiled-coil region" evidence="2">
    <location>
        <begin position="892"/>
        <end position="919"/>
    </location>
</feature>
<dbReference type="HOGENOM" id="CLU_306844_0_0_1"/>
<dbReference type="FunCoup" id="Q54V69">
    <property type="interactions" value="877"/>
</dbReference>
<evidence type="ECO:0008006" key="5">
    <source>
        <dbReference type="Google" id="ProtNLM"/>
    </source>
</evidence>
<dbReference type="SUPFAM" id="SSF82185">
    <property type="entry name" value="Histone H3 K4-specific methyltransferase SET7/9 N-terminal domain"/>
    <property type="match status" value="2"/>
</dbReference>
<keyword evidence="4" id="KW-1185">Reference proteome</keyword>
<sequence length="965" mass="109743">MSLILPIPVNTLLITENDLGRGFSIDDNGNAKKSEVFICEKEYIKSSFPKTDSNNLTLIRDSESLKSALDVGGEISLSYGLISGKVMGNYIDTNTSSNERMTFLYTRRIVDKIVELDYHAKPSQDISKVDNIDSLKSTYGLFYISKIEYGAILDLRITLESSDKGTMNKIKGELSGSISIGALSLSVKAHIDKEESSSSSKLKVTSSVLMGGCKPIDKTDVKNFDDAMKVIDSFKVDQDRLIPVRMEISPIPTRATLLLSIDPLSLNHYKSKVSSIGSFYWDLQQMIIILDAFKNNILSPLLADDEKAIYIKTLYSNISNLNSSLKDKLESLIKFLQKRIEYILVSEPPFSDSDISEIRLNAQQMIGTTQTETDKGRWAGPTINKIPTYKGTYKYKYDDSKYDGLCLDGKRHGEGILTYAEGNIDQIKSIDGIWDNDEVSFPSIITYEGGEIEKINNKGSSIIWRERLKKKKISNSILHYSNISTPEHILKYFVNVDLINNTDFLDFYKDSVLSLGDRKSYNFMFLGMQGIGKTTIIELLLNILTGQFYDGPKQLCEETNGILNKTKTVCSYEIIYCSNNTRIFTITLVDTPGFIGSDDSIEDCKLLKYIISKVGKLEAIDNVSYVINNTLTRKTHEPLRVLHNIFSILPKEAFECLSTIITFCDDSNQEIASLNILNEILAGIKYKPSFFIDNQWSQDQQDKFKELQNLNKTKISIIQKFFIQRIQSKSTFDQKKEMQAQQLIESKITKTEIGTWVGLTFNKIPTYFGTYKYFDGSEYEGFCLDGKRHGEGKFNYCDSNVNQLKSADGMWKNDDVYFPSIVTYKGGKIENIIDESSLKNWNESLIKKKTTDINYDHVLKRLIDLESIVNSIDTLTTDIRFVGNDFFGCLKRVEIERQIDQLKTKFENQVSELEEVMKEFPDISVLDNILNSKRSEYKLQIENSQKDKNSGRASYFQKILDKIQK</sequence>
<dbReference type="dictyBase" id="DDB_G0280583"/>
<dbReference type="RefSeq" id="XP_641062.1">
    <property type="nucleotide sequence ID" value="XM_635970.1"/>
</dbReference>
<dbReference type="PaxDb" id="44689-DDB0206056"/>
<dbReference type="GeneID" id="8622620"/>
<dbReference type="Proteomes" id="UP000002195">
    <property type="component" value="Unassembled WGS sequence"/>
</dbReference>
<dbReference type="KEGG" id="ddi:DDB_G0280583"/>
<dbReference type="OMA" id="GEWENDN"/>
<dbReference type="PANTHER" id="PTHR47825">
    <property type="entry name" value="AAA_23 DOMAIN-CONTAINING PROTEIN"/>
    <property type="match status" value="1"/>
</dbReference>
<evidence type="ECO:0000256" key="2">
    <source>
        <dbReference type="SAM" id="Coils"/>
    </source>
</evidence>
<dbReference type="PANTHER" id="PTHR47825:SF1">
    <property type="entry name" value="G DOMAIN-CONTAINING PROTEIN-RELATED"/>
    <property type="match status" value="1"/>
</dbReference>
<dbReference type="InParanoid" id="Q54V69"/>
<comment type="caution">
    <text evidence="3">The sequence shown here is derived from an EMBL/GenBank/DDBJ whole genome shotgun (WGS) entry which is preliminary data.</text>
</comment>